<feature type="non-terminal residue" evidence="1">
    <location>
        <position position="66"/>
    </location>
</feature>
<proteinExistence type="predicted"/>
<reference evidence="1" key="1">
    <citation type="submission" date="2018-06" db="EMBL/GenBank/DDBJ databases">
        <authorList>
            <person name="Zhirakovskaya E."/>
        </authorList>
    </citation>
    <scope>NUCLEOTIDE SEQUENCE</scope>
</reference>
<gene>
    <name evidence="1" type="ORF">MNBD_GAMMA01-2246</name>
</gene>
<name>A0A3B0VP96_9ZZZZ</name>
<accession>A0A3B0VP96</accession>
<sequence length="66" mass="7860">MSAYCTFFVAYKMKKQLKYYILFLVSLITFATYANTVQVGNWDVYSRNEYQQLIAQSEPDYYKLGM</sequence>
<protein>
    <submittedName>
        <fullName evidence="1">Uncharacterized protein</fullName>
    </submittedName>
</protein>
<dbReference type="EMBL" id="UOEW01000343">
    <property type="protein sequence ID" value="VAW42103.1"/>
    <property type="molecule type" value="Genomic_DNA"/>
</dbReference>
<dbReference type="AlphaFoldDB" id="A0A3B0VP96"/>
<organism evidence="1">
    <name type="scientific">hydrothermal vent metagenome</name>
    <dbReference type="NCBI Taxonomy" id="652676"/>
    <lineage>
        <taxon>unclassified sequences</taxon>
        <taxon>metagenomes</taxon>
        <taxon>ecological metagenomes</taxon>
    </lineage>
</organism>
<evidence type="ECO:0000313" key="1">
    <source>
        <dbReference type="EMBL" id="VAW42103.1"/>
    </source>
</evidence>